<gene>
    <name evidence="8" type="primary">clsA_2</name>
    <name evidence="8" type="ORF">IMCC3135_21720</name>
</gene>
<dbReference type="RefSeq" id="WP_088919456.1">
    <property type="nucleotide sequence ID" value="NZ_CP018632.1"/>
</dbReference>
<dbReference type="GO" id="GO:0008808">
    <property type="term" value="F:cardiolipin synthase activity"/>
    <property type="evidence" value="ECO:0007669"/>
    <property type="project" value="TreeGrafter"/>
</dbReference>
<protein>
    <submittedName>
        <fullName evidence="8">Major cardiolipin synthase ClsA</fullName>
        <ecNumber evidence="8">2.7.8.-</ecNumber>
    </submittedName>
</protein>
<feature type="domain" description="PLD phosphodiesterase" evidence="7">
    <location>
        <begin position="402"/>
        <end position="429"/>
    </location>
</feature>
<organism evidence="8 9">
    <name type="scientific">Granulosicoccus antarcticus IMCC3135</name>
    <dbReference type="NCBI Taxonomy" id="1192854"/>
    <lineage>
        <taxon>Bacteria</taxon>
        <taxon>Pseudomonadati</taxon>
        <taxon>Pseudomonadota</taxon>
        <taxon>Gammaproteobacteria</taxon>
        <taxon>Chromatiales</taxon>
        <taxon>Granulosicoccaceae</taxon>
        <taxon>Granulosicoccus</taxon>
    </lineage>
</organism>
<keyword evidence="5 6" id="KW-0472">Membrane</keyword>
<keyword evidence="3 6" id="KW-0812">Transmembrane</keyword>
<dbReference type="EMBL" id="CP018632">
    <property type="protein sequence ID" value="ASJ74420.1"/>
    <property type="molecule type" value="Genomic_DNA"/>
</dbReference>
<dbReference type="GO" id="GO:0032049">
    <property type="term" value="P:cardiolipin biosynthetic process"/>
    <property type="evidence" value="ECO:0007669"/>
    <property type="project" value="UniProtKB-ARBA"/>
</dbReference>
<dbReference type="EC" id="2.7.8.-" evidence="8"/>
<dbReference type="SUPFAM" id="SSF56024">
    <property type="entry name" value="Phospholipase D/nuclease"/>
    <property type="match status" value="2"/>
</dbReference>
<evidence type="ECO:0000313" key="9">
    <source>
        <dbReference type="Proteomes" id="UP000250079"/>
    </source>
</evidence>
<dbReference type="PANTHER" id="PTHR21248">
    <property type="entry name" value="CARDIOLIPIN SYNTHASE"/>
    <property type="match status" value="1"/>
</dbReference>
<dbReference type="OrthoDB" id="9762009at2"/>
<evidence type="ECO:0000259" key="7">
    <source>
        <dbReference type="PROSITE" id="PS50035"/>
    </source>
</evidence>
<dbReference type="InterPro" id="IPR027379">
    <property type="entry name" value="CLS_N"/>
</dbReference>
<feature type="transmembrane region" description="Helical" evidence="6">
    <location>
        <begin position="12"/>
        <end position="35"/>
    </location>
</feature>
<evidence type="ECO:0000256" key="1">
    <source>
        <dbReference type="ARBA" id="ARBA00004651"/>
    </source>
</evidence>
<evidence type="ECO:0000256" key="4">
    <source>
        <dbReference type="ARBA" id="ARBA00022989"/>
    </source>
</evidence>
<dbReference type="PANTHER" id="PTHR21248:SF22">
    <property type="entry name" value="PHOSPHOLIPASE D"/>
    <property type="match status" value="1"/>
</dbReference>
<evidence type="ECO:0000256" key="5">
    <source>
        <dbReference type="ARBA" id="ARBA00023136"/>
    </source>
</evidence>
<dbReference type="PROSITE" id="PS50035">
    <property type="entry name" value="PLD"/>
    <property type="match status" value="2"/>
</dbReference>
<dbReference type="CDD" id="cd09157">
    <property type="entry name" value="PLDc_CLS_unchar2_1"/>
    <property type="match status" value="1"/>
</dbReference>
<feature type="transmembrane region" description="Helical" evidence="6">
    <location>
        <begin position="42"/>
        <end position="64"/>
    </location>
</feature>
<dbReference type="GO" id="GO:0005886">
    <property type="term" value="C:plasma membrane"/>
    <property type="evidence" value="ECO:0007669"/>
    <property type="project" value="UniProtKB-SubCell"/>
</dbReference>
<evidence type="ECO:0000256" key="2">
    <source>
        <dbReference type="ARBA" id="ARBA00022475"/>
    </source>
</evidence>
<dbReference type="Pfam" id="PF13091">
    <property type="entry name" value="PLDc_2"/>
    <property type="match status" value="2"/>
</dbReference>
<evidence type="ECO:0000256" key="6">
    <source>
        <dbReference type="SAM" id="Phobius"/>
    </source>
</evidence>
<dbReference type="AlphaFoldDB" id="A0A2Z2NZT9"/>
<reference evidence="8 9" key="1">
    <citation type="submission" date="2016-12" db="EMBL/GenBank/DDBJ databases">
        <authorList>
            <person name="Song W.-J."/>
            <person name="Kurnit D.M."/>
        </authorList>
    </citation>
    <scope>NUCLEOTIDE SEQUENCE [LARGE SCALE GENOMIC DNA]</scope>
    <source>
        <strain evidence="8 9">IMCC3135</strain>
    </source>
</reference>
<keyword evidence="8" id="KW-0808">Transferase</keyword>
<accession>A0A2Z2NZT9</accession>
<proteinExistence type="predicted"/>
<feature type="domain" description="PLD phosphodiesterase" evidence="7">
    <location>
        <begin position="221"/>
        <end position="248"/>
    </location>
</feature>
<evidence type="ECO:0000256" key="3">
    <source>
        <dbReference type="ARBA" id="ARBA00022692"/>
    </source>
</evidence>
<dbReference type="SMART" id="SM00155">
    <property type="entry name" value="PLDc"/>
    <property type="match status" value="2"/>
</dbReference>
<keyword evidence="9" id="KW-1185">Reference proteome</keyword>
<dbReference type="KEGG" id="gai:IMCC3135_21720"/>
<keyword evidence="4 6" id="KW-1133">Transmembrane helix</keyword>
<dbReference type="InterPro" id="IPR001736">
    <property type="entry name" value="PLipase_D/transphosphatidylase"/>
</dbReference>
<evidence type="ECO:0000313" key="8">
    <source>
        <dbReference type="EMBL" id="ASJ74420.1"/>
    </source>
</evidence>
<sequence>MNGDPLDYVDPGTAFSLAGLLYLLLALAAGVHVVLNKQNEGAAFSWLGIIVLAPLVGAILYWLFGINRIRRRAQAELPDYTVSVNAEVQGNTVDLNTVPDHWLPLMRLGGGIHHTNYMAGNSVEPLINGDAAYPVMIDAINQACQCVVLSSYIFEYDDVGSQFVDALVAAHERGVEVRVLIDGLGVGYGFSLVRADRVLRRRGVKTARFLSTWSTAGTRFINLRNHRKILSVDGQVAFVGGMNIRAGNLVSSAMEEVGRKSKHLTQDVHFKVQGPVINQINAVFAADWQFAARESLSLPHWHGEAAGSVSIRALLDGPDDNYQKLQLTILGAIQAAKTRICVVSPYFLPDRTVLSALQIAVLRGVRVDICVPARNNLLFVGWAMLANRRKLLRDGIHLHESDAPFDHSKLFLVDDYWSMIGSSNWDARSLELNFEINLECYDKQMNAEMSTIFERKLASASEVSDCADRYLLLRLRNNFFRLFSPYL</sequence>
<dbReference type="InterPro" id="IPR025202">
    <property type="entry name" value="PLD-like_dom"/>
</dbReference>
<dbReference type="Pfam" id="PF13396">
    <property type="entry name" value="PLDc_N"/>
    <property type="match status" value="1"/>
</dbReference>
<dbReference type="Gene3D" id="3.30.870.10">
    <property type="entry name" value="Endonuclease Chain A"/>
    <property type="match status" value="2"/>
</dbReference>
<keyword evidence="2" id="KW-1003">Cell membrane</keyword>
<dbReference type="Proteomes" id="UP000250079">
    <property type="component" value="Chromosome"/>
</dbReference>
<name>A0A2Z2NZT9_9GAMM</name>
<comment type="subcellular location">
    <subcellularLocation>
        <location evidence="1">Cell membrane</location>
        <topology evidence="1">Multi-pass membrane protein</topology>
    </subcellularLocation>
</comment>